<proteinExistence type="predicted"/>
<sequence length="29" mass="3505">MTFVSIIVIYNNRESQDTFKNFLVDKIRL</sequence>
<name>A0A8S5Q1M1_9CAUD</name>
<protein>
    <submittedName>
        <fullName evidence="1">Uncharacterized protein</fullName>
    </submittedName>
</protein>
<reference evidence="1" key="1">
    <citation type="journal article" date="2021" name="Proc. Natl. Acad. Sci. U.S.A.">
        <title>A Catalog of Tens of Thousands of Viruses from Human Metagenomes Reveals Hidden Associations with Chronic Diseases.</title>
        <authorList>
            <person name="Tisza M.J."/>
            <person name="Buck C.B."/>
        </authorList>
    </citation>
    <scope>NUCLEOTIDE SEQUENCE</scope>
    <source>
        <strain evidence="1">CtLqe90</strain>
    </source>
</reference>
<evidence type="ECO:0000313" key="1">
    <source>
        <dbReference type="EMBL" id="DAE13231.1"/>
    </source>
</evidence>
<organism evidence="1">
    <name type="scientific">Siphoviridae sp. ctLqe90</name>
    <dbReference type="NCBI Taxonomy" id="2825456"/>
    <lineage>
        <taxon>Viruses</taxon>
        <taxon>Duplodnaviria</taxon>
        <taxon>Heunggongvirae</taxon>
        <taxon>Uroviricota</taxon>
        <taxon>Caudoviricetes</taxon>
    </lineage>
</organism>
<accession>A0A8S5Q1M1</accession>
<dbReference type="EMBL" id="BK015564">
    <property type="protein sequence ID" value="DAE13231.1"/>
    <property type="molecule type" value="Genomic_DNA"/>
</dbReference>